<reference evidence="2" key="1">
    <citation type="submission" date="2016-10" db="EMBL/GenBank/DDBJ databases">
        <authorList>
            <person name="Varghese N."/>
            <person name="Submissions S."/>
        </authorList>
    </citation>
    <scope>NUCLEOTIDE SEQUENCE [LARGE SCALE GENOMIC DNA]</scope>
    <source>
        <strain evidence="2">DSM 45237</strain>
    </source>
</reference>
<dbReference type="RefSeq" id="WP_171906728.1">
    <property type="nucleotide sequence ID" value="NZ_FNUC01000001.1"/>
</dbReference>
<sequence length="99" mass="10143">MSATATEAGPIDVRFAATLTQGGVNAPGSWTVVVMAGSAEVFGTRQPVKVAGTMDGHPFEATLLPLGDGTHIVPVKAAVRKAIGKGAGDDVTIHLQHRR</sequence>
<dbReference type="AlphaFoldDB" id="A0A1H5CGP0"/>
<name>A0A1H5CGP0_9ACTN</name>
<dbReference type="EMBL" id="FNUC01000001">
    <property type="protein sequence ID" value="SED65826.1"/>
    <property type="molecule type" value="Genomic_DNA"/>
</dbReference>
<organism evidence="1 2">
    <name type="scientific">Jiangella alba</name>
    <dbReference type="NCBI Taxonomy" id="561176"/>
    <lineage>
        <taxon>Bacteria</taxon>
        <taxon>Bacillati</taxon>
        <taxon>Actinomycetota</taxon>
        <taxon>Actinomycetes</taxon>
        <taxon>Jiangellales</taxon>
        <taxon>Jiangellaceae</taxon>
        <taxon>Jiangella</taxon>
    </lineage>
</organism>
<evidence type="ECO:0000313" key="2">
    <source>
        <dbReference type="Proteomes" id="UP000181980"/>
    </source>
</evidence>
<gene>
    <name evidence="1" type="ORF">SAMN04488561_0195</name>
</gene>
<accession>A0A1H5CGP0</accession>
<keyword evidence="2" id="KW-1185">Reference proteome</keyword>
<dbReference type="STRING" id="561176.SAMN04488561_0195"/>
<dbReference type="SUPFAM" id="SSF141694">
    <property type="entry name" value="AF2212/PG0164-like"/>
    <property type="match status" value="1"/>
</dbReference>
<protein>
    <recommendedName>
        <fullName evidence="3">DUF1905 domain-containing protein</fullName>
    </recommendedName>
</protein>
<evidence type="ECO:0000313" key="1">
    <source>
        <dbReference type="EMBL" id="SED65826.1"/>
    </source>
</evidence>
<evidence type="ECO:0008006" key="3">
    <source>
        <dbReference type="Google" id="ProtNLM"/>
    </source>
</evidence>
<dbReference type="Pfam" id="PF08922">
    <property type="entry name" value="DUF1905"/>
    <property type="match status" value="1"/>
</dbReference>
<dbReference type="InterPro" id="IPR037079">
    <property type="entry name" value="AF2212/PG0164-like_sf"/>
</dbReference>
<dbReference type="Gene3D" id="2.40.30.100">
    <property type="entry name" value="AF2212/PG0164-like"/>
    <property type="match status" value="1"/>
</dbReference>
<dbReference type="Proteomes" id="UP000181980">
    <property type="component" value="Unassembled WGS sequence"/>
</dbReference>
<proteinExistence type="predicted"/>
<dbReference type="InterPro" id="IPR015018">
    <property type="entry name" value="DUF1905"/>
</dbReference>